<reference evidence="1 2" key="1">
    <citation type="submission" date="2019-01" db="EMBL/GenBank/DDBJ databases">
        <title>A draft genome assembly of the solar-powered sea slug Elysia chlorotica.</title>
        <authorList>
            <person name="Cai H."/>
            <person name="Li Q."/>
            <person name="Fang X."/>
            <person name="Li J."/>
            <person name="Curtis N.E."/>
            <person name="Altenburger A."/>
            <person name="Shibata T."/>
            <person name="Feng M."/>
            <person name="Maeda T."/>
            <person name="Schwartz J.A."/>
            <person name="Shigenobu S."/>
            <person name="Lundholm N."/>
            <person name="Nishiyama T."/>
            <person name="Yang H."/>
            <person name="Hasebe M."/>
            <person name="Li S."/>
            <person name="Pierce S.K."/>
            <person name="Wang J."/>
        </authorList>
    </citation>
    <scope>NUCLEOTIDE SEQUENCE [LARGE SCALE GENOMIC DNA]</scope>
    <source>
        <strain evidence="1">EC2010</strain>
        <tissue evidence="1">Whole organism of an adult</tissue>
    </source>
</reference>
<dbReference type="Proteomes" id="UP000271974">
    <property type="component" value="Unassembled WGS sequence"/>
</dbReference>
<proteinExistence type="predicted"/>
<organism evidence="1 2">
    <name type="scientific">Elysia chlorotica</name>
    <name type="common">Eastern emerald elysia</name>
    <name type="synonym">Sea slug</name>
    <dbReference type="NCBI Taxonomy" id="188477"/>
    <lineage>
        <taxon>Eukaryota</taxon>
        <taxon>Metazoa</taxon>
        <taxon>Spiralia</taxon>
        <taxon>Lophotrochozoa</taxon>
        <taxon>Mollusca</taxon>
        <taxon>Gastropoda</taxon>
        <taxon>Heterobranchia</taxon>
        <taxon>Euthyneura</taxon>
        <taxon>Panpulmonata</taxon>
        <taxon>Sacoglossa</taxon>
        <taxon>Placobranchoidea</taxon>
        <taxon>Plakobranchidae</taxon>
        <taxon>Elysia</taxon>
    </lineage>
</organism>
<dbReference type="AlphaFoldDB" id="A0A3S1CEV5"/>
<evidence type="ECO:0000313" key="1">
    <source>
        <dbReference type="EMBL" id="RUS90783.1"/>
    </source>
</evidence>
<name>A0A3S1CEV5_ELYCH</name>
<sequence>MEDFVKLFRRLETKSPRLRAIYIRGFSAHDHGHLELHIYAVQRPPYTACTRFLKMEFFPLSTHLRKQAASKQEIPSHTDFPSAKIFLLLNGNLNSVAKPALTKLNACESGLPASIYLSEPSRDVVTGYLEHLKRPLSPSPVSVTRHLFDSFISGQGPGIGPSMCYESAFNSRIALRGEGTNLAWHVLQVGALSKYQLSCSGAPLRYLELELFQFRSVQLRFISHNSGSFRLTLCLQTYCGMPDQGSNCPGGQDSLSALI</sequence>
<protein>
    <submittedName>
        <fullName evidence="1">Uncharacterized protein</fullName>
    </submittedName>
</protein>
<dbReference type="EMBL" id="RQTK01000025">
    <property type="protein sequence ID" value="RUS90783.1"/>
    <property type="molecule type" value="Genomic_DNA"/>
</dbReference>
<evidence type="ECO:0000313" key="2">
    <source>
        <dbReference type="Proteomes" id="UP000271974"/>
    </source>
</evidence>
<comment type="caution">
    <text evidence="1">The sequence shown here is derived from an EMBL/GenBank/DDBJ whole genome shotgun (WGS) entry which is preliminary data.</text>
</comment>
<keyword evidence="2" id="KW-1185">Reference proteome</keyword>
<accession>A0A3S1CEV5</accession>
<gene>
    <name evidence="1" type="ORF">EGW08_001494</name>
</gene>